<gene>
    <name evidence="2" type="ORF">OdinLCB4_000425</name>
</gene>
<sequence length="321" mass="36506">MVYELITPEVIRVYDEYRSDIGFSNAYLILGERVILIDTGVKSKPTSILEALKSVGKSLDDISYILLTHTHPDILGGLKWLSSKSKAIVCCSQPSADLLKNSEDILVKSFGVNKNFNLLLKHKGVDINFKSFNPGKIIVDKTILGVGDIQLVVIESKGHCNGHLCFWIPQYNILFSGDELYPYFNKPNMFMIDRTGSFSKRVFSLKLFKELKPQIICQVHDLPLVYGAVRAVSSALEIQDCWRSAVLEYFKLYNEASLLDVEKYVFRCFNVKLDSYIEKLENHSTILKILEFLEEEGLIEKTSAKSGAIEKQVWRIKNFDS</sequence>
<feature type="domain" description="Metallo-beta-lactamase" evidence="1">
    <location>
        <begin position="23"/>
        <end position="220"/>
    </location>
</feature>
<dbReference type="SUPFAM" id="SSF56281">
    <property type="entry name" value="Metallo-hydrolase/oxidoreductase"/>
    <property type="match status" value="1"/>
</dbReference>
<dbReference type="Gene3D" id="3.60.15.10">
    <property type="entry name" value="Ribonuclease Z/Hydroxyacylglutathione hydrolase-like"/>
    <property type="match status" value="1"/>
</dbReference>
<dbReference type="InterPro" id="IPR036866">
    <property type="entry name" value="RibonucZ/Hydroxyglut_hydro"/>
</dbReference>
<dbReference type="SMART" id="SM00849">
    <property type="entry name" value="Lactamase_B"/>
    <property type="match status" value="1"/>
</dbReference>
<organism evidence="2 3">
    <name type="scientific">Odinarchaeota yellowstonii (strain LCB_4)</name>
    <dbReference type="NCBI Taxonomy" id="1841599"/>
    <lineage>
        <taxon>Archaea</taxon>
        <taxon>Promethearchaeati</taxon>
        <taxon>Candidatus Odinarchaeota</taxon>
        <taxon>Candidatus Odinarchaeia</taxon>
        <taxon>Candidatus Odinarchaeales</taxon>
        <taxon>Candidatus Odinarchaeaceae</taxon>
        <taxon>Candidatus Odinarchaeum</taxon>
    </lineage>
</organism>
<dbReference type="Proteomes" id="UP000186851">
    <property type="component" value="Chromosome"/>
</dbReference>
<protein>
    <submittedName>
        <fullName evidence="2">MBL fold metallo-hydrolase</fullName>
    </submittedName>
</protein>
<dbReference type="PANTHER" id="PTHR42951">
    <property type="entry name" value="METALLO-BETA-LACTAMASE DOMAIN-CONTAINING"/>
    <property type="match status" value="1"/>
</dbReference>
<reference evidence="2" key="2">
    <citation type="journal article" date="2022" name="Nat. Microbiol.">
        <title>A closed Candidatus Odinarchaeum chromosome exposes Asgard archaeal viruses.</title>
        <authorList>
            <person name="Tamarit D."/>
            <person name="Caceres E.F."/>
            <person name="Krupovic M."/>
            <person name="Nijland R."/>
            <person name="Eme L."/>
            <person name="Robinson N.P."/>
            <person name="Ettema T.J.G."/>
        </authorList>
    </citation>
    <scope>NUCLEOTIDE SEQUENCE</scope>
    <source>
        <strain evidence="2">LCB_4</strain>
    </source>
</reference>
<reference evidence="2" key="1">
    <citation type="journal article" date="2017" name="Nature">
        <title>Asgard archaea illuminate the origin of eukaryotic cellular complexity.</title>
        <authorList>
            <person name="Zaremba-Niedzwiedzka K."/>
            <person name="Caceres E.F."/>
            <person name="Saw J.H."/>
            <person name="Backstrom D."/>
            <person name="Juzokaite L."/>
            <person name="Vancaester E."/>
            <person name="Seitz K.W."/>
            <person name="Anantharaman K."/>
            <person name="Starnawski P."/>
            <person name="Kjeldsen K.U."/>
            <person name="Scott M.B."/>
            <person name="Nunoura T."/>
            <person name="Banfield J.F."/>
            <person name="Schramm A."/>
            <person name="Baker B.J."/>
            <person name="Spang A."/>
            <person name="Ettema T.J.G."/>
        </authorList>
    </citation>
    <scope>NUCLEOTIDE SEQUENCE</scope>
    <source>
        <strain evidence="2">LCB_4</strain>
    </source>
</reference>
<proteinExistence type="predicted"/>
<evidence type="ECO:0000313" key="2">
    <source>
        <dbReference type="EMBL" id="WEU40433.1"/>
    </source>
</evidence>
<dbReference type="Pfam" id="PF00753">
    <property type="entry name" value="Lactamase_B"/>
    <property type="match status" value="1"/>
</dbReference>
<evidence type="ECO:0000259" key="1">
    <source>
        <dbReference type="SMART" id="SM00849"/>
    </source>
</evidence>
<dbReference type="AlphaFoldDB" id="A0AAF0IB65"/>
<dbReference type="InterPro" id="IPR001279">
    <property type="entry name" value="Metallo-B-lactamas"/>
</dbReference>
<evidence type="ECO:0000313" key="3">
    <source>
        <dbReference type="Proteomes" id="UP000186851"/>
    </source>
</evidence>
<name>A0AAF0IB65_ODILC</name>
<dbReference type="EMBL" id="CP091871">
    <property type="protein sequence ID" value="WEU40433.1"/>
    <property type="molecule type" value="Genomic_DNA"/>
</dbReference>
<accession>A0AAF0IB65</accession>
<dbReference type="KEGG" id="oyw:OdinLCB4_000425"/>
<dbReference type="InterPro" id="IPR050855">
    <property type="entry name" value="NDM-1-like"/>
</dbReference>